<feature type="transmembrane region" description="Helical" evidence="14">
    <location>
        <begin position="368"/>
        <end position="387"/>
    </location>
</feature>
<feature type="transmembrane region" description="Helical" evidence="14">
    <location>
        <begin position="74"/>
        <end position="93"/>
    </location>
</feature>
<comment type="similarity">
    <text evidence="2 13">Belongs to the sodium:solute symporter (SSF) (TC 2.A.21) family.</text>
</comment>
<dbReference type="Pfam" id="PF00474">
    <property type="entry name" value="SSF"/>
    <property type="match status" value="1"/>
</dbReference>
<keyword evidence="9 14" id="KW-0406">Ion transport</keyword>
<gene>
    <name evidence="15" type="primary">putP</name>
    <name evidence="15" type="ORF">PN838_20170</name>
</gene>
<evidence type="ECO:0000256" key="3">
    <source>
        <dbReference type="ARBA" id="ARBA00022448"/>
    </source>
</evidence>
<evidence type="ECO:0000256" key="8">
    <source>
        <dbReference type="ARBA" id="ARBA00023053"/>
    </source>
</evidence>
<dbReference type="InterPro" id="IPR001734">
    <property type="entry name" value="Na/solute_symporter"/>
</dbReference>
<sequence>MSIDYSVVSIVLYFVLLIAIGFYAMRQSTSNNSEYLLGGRQVGPNVTALSAGASDMSGWMLLGLPGAAYTTGIGSIWLAIGLVIGAYVNYLIVAPKLRVYTELANDSLTIPEFMSRRFMKDKSHLRLIASVVIILFFTVYTASGLVAGGKLFSSAFATSYSFGVFATVGIVVAYTVMGGFLAVSLTDFVQGVIMLIALIAVPYVAFISIDTVAQSTSFGSQFWELLTKEANFEIVASISLFYWGLGYFGQPHIIVRFMAISSHKKLPQARRVGINWMIVSIIGALLTGIVGAAYIKSVGTQLSDPETIFIHLSQILFHPLVAGWLLAAILAAIMSTISSQLLVSSSSLVEDLYKVYFSENVSPEKSLIISRACVVVVAALASLIALAELGGVLKLVSSAWAGFGAAFGPVILFSLWWKQLTEQGAIAGVLAGAITVFIWGYIPLLPNGLTLSSEFYELLPAFLISSLVIVIVSKRTQVPCEKTTELFELTKNSLS</sequence>
<evidence type="ECO:0000256" key="13">
    <source>
        <dbReference type="RuleBase" id="RU362091"/>
    </source>
</evidence>
<evidence type="ECO:0000256" key="6">
    <source>
        <dbReference type="ARBA" id="ARBA00022847"/>
    </source>
</evidence>
<dbReference type="InterPro" id="IPR011851">
    <property type="entry name" value="Na/Pro_symporter"/>
</dbReference>
<feature type="transmembrane region" description="Helical" evidence="14">
    <location>
        <begin position="276"/>
        <end position="295"/>
    </location>
</feature>
<keyword evidence="8 14" id="KW-0915">Sodium</keyword>
<keyword evidence="4" id="KW-1003">Cell membrane</keyword>
<feature type="transmembrane region" description="Helical" evidence="14">
    <location>
        <begin position="399"/>
        <end position="417"/>
    </location>
</feature>
<keyword evidence="5 14" id="KW-0812">Transmembrane</keyword>
<evidence type="ECO:0000256" key="4">
    <source>
        <dbReference type="ARBA" id="ARBA00022475"/>
    </source>
</evidence>
<comment type="catalytic activity">
    <reaction evidence="12">
        <text>L-proline(in) + Na(+)(in) = L-proline(out) + Na(+)(out)</text>
        <dbReference type="Rhea" id="RHEA:28967"/>
        <dbReference type="ChEBI" id="CHEBI:29101"/>
        <dbReference type="ChEBI" id="CHEBI:60039"/>
    </reaction>
</comment>
<organism evidence="15 16">
    <name type="scientific">Psychrosphaera algicola</name>
    <dbReference type="NCBI Taxonomy" id="3023714"/>
    <lineage>
        <taxon>Bacteria</taxon>
        <taxon>Pseudomonadati</taxon>
        <taxon>Pseudomonadota</taxon>
        <taxon>Gammaproteobacteria</taxon>
        <taxon>Alteromonadales</taxon>
        <taxon>Pseudoalteromonadaceae</taxon>
        <taxon>Psychrosphaera</taxon>
    </lineage>
</organism>
<feature type="transmembrane region" description="Helical" evidence="14">
    <location>
        <begin position="192"/>
        <end position="214"/>
    </location>
</feature>
<evidence type="ECO:0000256" key="14">
    <source>
        <dbReference type="RuleBase" id="RU366012"/>
    </source>
</evidence>
<evidence type="ECO:0000256" key="11">
    <source>
        <dbReference type="ARBA" id="ARBA00023201"/>
    </source>
</evidence>
<feature type="transmembrane region" description="Helical" evidence="14">
    <location>
        <begin position="424"/>
        <end position="442"/>
    </location>
</feature>
<dbReference type="InterPro" id="IPR050277">
    <property type="entry name" value="Sodium:Solute_Symporter"/>
</dbReference>
<dbReference type="NCBIfam" id="TIGR02121">
    <property type="entry name" value="Na_Pro_sym"/>
    <property type="match status" value="1"/>
</dbReference>
<name>A0ABT5FHG3_9GAMM</name>
<keyword evidence="14" id="KW-0029">Amino-acid transport</keyword>
<keyword evidence="10 14" id="KW-0472">Membrane</keyword>
<keyword evidence="6 14" id="KW-0769">Symport</keyword>
<comment type="subcellular location">
    <subcellularLocation>
        <location evidence="14">Cell inner membrane</location>
        <topology evidence="14">Multi-pass membrane protein</topology>
    </subcellularLocation>
    <subcellularLocation>
        <location evidence="1">Cell membrane</location>
        <topology evidence="1">Multi-pass membrane protein</topology>
    </subcellularLocation>
</comment>
<dbReference type="Gene3D" id="1.20.1730.10">
    <property type="entry name" value="Sodium/glucose cotransporter"/>
    <property type="match status" value="1"/>
</dbReference>
<evidence type="ECO:0000313" key="15">
    <source>
        <dbReference type="EMBL" id="MDC2890631.1"/>
    </source>
</evidence>
<evidence type="ECO:0000256" key="9">
    <source>
        <dbReference type="ARBA" id="ARBA00023065"/>
    </source>
</evidence>
<evidence type="ECO:0000256" key="1">
    <source>
        <dbReference type="ARBA" id="ARBA00004651"/>
    </source>
</evidence>
<proteinExistence type="inferred from homology"/>
<feature type="transmembrane region" description="Helical" evidence="14">
    <location>
        <begin position="454"/>
        <end position="472"/>
    </location>
</feature>
<feature type="transmembrane region" description="Helical" evidence="14">
    <location>
        <begin position="234"/>
        <end position="255"/>
    </location>
</feature>
<evidence type="ECO:0000256" key="10">
    <source>
        <dbReference type="ARBA" id="ARBA00023136"/>
    </source>
</evidence>
<keyword evidence="7 14" id="KW-1133">Transmembrane helix</keyword>
<feature type="transmembrane region" description="Helical" evidence="14">
    <location>
        <begin position="160"/>
        <end position="185"/>
    </location>
</feature>
<keyword evidence="11 14" id="KW-0739">Sodium transport</keyword>
<evidence type="ECO:0000256" key="12">
    <source>
        <dbReference type="ARBA" id="ARBA00033708"/>
    </source>
</evidence>
<keyword evidence="16" id="KW-1185">Reference proteome</keyword>
<feature type="transmembrane region" description="Helical" evidence="14">
    <location>
        <begin position="6"/>
        <end position="25"/>
    </location>
</feature>
<dbReference type="PANTHER" id="PTHR48086">
    <property type="entry name" value="SODIUM/PROLINE SYMPORTER-RELATED"/>
    <property type="match status" value="1"/>
</dbReference>
<keyword evidence="3 14" id="KW-0813">Transport</keyword>
<dbReference type="PROSITE" id="PS50283">
    <property type="entry name" value="NA_SOLUT_SYMP_3"/>
    <property type="match status" value="1"/>
</dbReference>
<accession>A0ABT5FHG3</accession>
<reference evidence="15 16" key="1">
    <citation type="submission" date="2023-01" db="EMBL/GenBank/DDBJ databases">
        <title>Psychrosphaera sp. nov., isolated from marine algae.</title>
        <authorList>
            <person name="Bayburt H."/>
            <person name="Choi B.J."/>
            <person name="Kim J.M."/>
            <person name="Choi D.G."/>
            <person name="Jeon C.O."/>
        </authorList>
    </citation>
    <scope>NUCLEOTIDE SEQUENCE [LARGE SCALE GENOMIC DNA]</scope>
    <source>
        <strain evidence="15 16">G1-22</strain>
    </source>
</reference>
<feature type="transmembrane region" description="Helical" evidence="14">
    <location>
        <begin position="125"/>
        <end position="148"/>
    </location>
</feature>
<feature type="transmembrane region" description="Helical" evidence="14">
    <location>
        <begin position="315"/>
        <end position="337"/>
    </location>
</feature>
<comment type="function">
    <text evidence="14">Catalyzes the sodium-dependent uptake of extracellular L-proline.</text>
</comment>
<dbReference type="CDD" id="cd11475">
    <property type="entry name" value="SLC5sbd_PutP"/>
    <property type="match status" value="1"/>
</dbReference>
<evidence type="ECO:0000256" key="2">
    <source>
        <dbReference type="ARBA" id="ARBA00006434"/>
    </source>
</evidence>
<dbReference type="PANTHER" id="PTHR48086:SF3">
    <property type="entry name" value="SODIUM_PROLINE SYMPORTER"/>
    <property type="match status" value="1"/>
</dbReference>
<comment type="caution">
    <text evidence="15">The sequence shown here is derived from an EMBL/GenBank/DDBJ whole genome shotgun (WGS) entry which is preliminary data.</text>
</comment>
<protein>
    <recommendedName>
        <fullName evidence="14">Sodium/proline symporter</fullName>
    </recommendedName>
    <alternativeName>
        <fullName evidence="14">Proline permease</fullName>
    </alternativeName>
</protein>
<dbReference type="Proteomes" id="UP001528411">
    <property type="component" value="Unassembled WGS sequence"/>
</dbReference>
<dbReference type="InterPro" id="IPR038377">
    <property type="entry name" value="Na/Glc_symporter_sf"/>
</dbReference>
<evidence type="ECO:0000256" key="5">
    <source>
        <dbReference type="ARBA" id="ARBA00022692"/>
    </source>
</evidence>
<dbReference type="RefSeq" id="WP_272181768.1">
    <property type="nucleotide sequence ID" value="NZ_JAQOMS010000002.1"/>
</dbReference>
<evidence type="ECO:0000256" key="7">
    <source>
        <dbReference type="ARBA" id="ARBA00022989"/>
    </source>
</evidence>
<dbReference type="EMBL" id="JAQOMS010000002">
    <property type="protein sequence ID" value="MDC2890631.1"/>
    <property type="molecule type" value="Genomic_DNA"/>
</dbReference>
<dbReference type="NCBIfam" id="TIGR00813">
    <property type="entry name" value="sss"/>
    <property type="match status" value="1"/>
</dbReference>
<evidence type="ECO:0000313" key="16">
    <source>
        <dbReference type="Proteomes" id="UP001528411"/>
    </source>
</evidence>
<keyword evidence="14" id="KW-0997">Cell inner membrane</keyword>